<name>A0A2U2B7L4_9BACT</name>
<keyword evidence="3 7" id="KW-1134">Transmembrane beta strand</keyword>
<comment type="subcellular location">
    <subcellularLocation>
        <location evidence="1 7">Cell outer membrane</location>
        <topology evidence="1 7">Multi-pass membrane protein</topology>
    </subcellularLocation>
</comment>
<proteinExistence type="inferred from homology"/>
<evidence type="ECO:0000313" key="10">
    <source>
        <dbReference type="Proteomes" id="UP000244956"/>
    </source>
</evidence>
<evidence type="ECO:0000256" key="5">
    <source>
        <dbReference type="ARBA" id="ARBA00023136"/>
    </source>
</evidence>
<keyword evidence="10" id="KW-1185">Reference proteome</keyword>
<dbReference type="AlphaFoldDB" id="A0A2U2B7L4"/>
<evidence type="ECO:0000256" key="7">
    <source>
        <dbReference type="PROSITE-ProRule" id="PRU01360"/>
    </source>
</evidence>
<comment type="caution">
    <text evidence="9">The sequence shown here is derived from an EMBL/GenBank/DDBJ whole genome shotgun (WGS) entry which is preliminary data.</text>
</comment>
<keyword evidence="9" id="KW-0675">Receptor</keyword>
<feature type="domain" description="TonB-dependent receptor plug" evidence="8">
    <location>
        <begin position="123"/>
        <end position="229"/>
    </location>
</feature>
<keyword evidence="2 7" id="KW-0813">Transport</keyword>
<evidence type="ECO:0000256" key="1">
    <source>
        <dbReference type="ARBA" id="ARBA00004571"/>
    </source>
</evidence>
<dbReference type="InterPro" id="IPR008969">
    <property type="entry name" value="CarboxyPept-like_regulatory"/>
</dbReference>
<dbReference type="Proteomes" id="UP000244956">
    <property type="component" value="Unassembled WGS sequence"/>
</dbReference>
<comment type="similarity">
    <text evidence="7">Belongs to the TonB-dependent receptor family.</text>
</comment>
<organism evidence="9 10">
    <name type="scientific">Marinilabilia rubra</name>
    <dbReference type="NCBI Taxonomy" id="2162893"/>
    <lineage>
        <taxon>Bacteria</taxon>
        <taxon>Pseudomonadati</taxon>
        <taxon>Bacteroidota</taxon>
        <taxon>Bacteroidia</taxon>
        <taxon>Marinilabiliales</taxon>
        <taxon>Marinilabiliaceae</taxon>
        <taxon>Marinilabilia</taxon>
    </lineage>
</organism>
<dbReference type="InterPro" id="IPR023997">
    <property type="entry name" value="TonB-dep_OMP_SusC/RagA_CS"/>
</dbReference>
<gene>
    <name evidence="9" type="ORF">DDZ16_12315</name>
</gene>
<dbReference type="InterPro" id="IPR012910">
    <property type="entry name" value="Plug_dom"/>
</dbReference>
<dbReference type="InterPro" id="IPR037066">
    <property type="entry name" value="Plug_dom_sf"/>
</dbReference>
<dbReference type="Pfam" id="PF13715">
    <property type="entry name" value="CarbopepD_reg_2"/>
    <property type="match status" value="1"/>
</dbReference>
<evidence type="ECO:0000256" key="4">
    <source>
        <dbReference type="ARBA" id="ARBA00022692"/>
    </source>
</evidence>
<dbReference type="GO" id="GO:0009279">
    <property type="term" value="C:cell outer membrane"/>
    <property type="evidence" value="ECO:0007669"/>
    <property type="project" value="UniProtKB-SubCell"/>
</dbReference>
<dbReference type="InterPro" id="IPR023996">
    <property type="entry name" value="TonB-dep_OMP_SusC/RagA"/>
</dbReference>
<dbReference type="Gene3D" id="2.170.130.10">
    <property type="entry name" value="TonB-dependent receptor, plug domain"/>
    <property type="match status" value="1"/>
</dbReference>
<dbReference type="NCBIfam" id="TIGR04056">
    <property type="entry name" value="OMP_RagA_SusC"/>
    <property type="match status" value="1"/>
</dbReference>
<dbReference type="Pfam" id="PF07715">
    <property type="entry name" value="Plug"/>
    <property type="match status" value="1"/>
</dbReference>
<dbReference type="OrthoDB" id="9768177at2"/>
<dbReference type="NCBIfam" id="TIGR04057">
    <property type="entry name" value="SusC_RagA_signa"/>
    <property type="match status" value="1"/>
</dbReference>
<keyword evidence="6 7" id="KW-0998">Cell outer membrane</keyword>
<accession>A0A2U2B7L4</accession>
<dbReference type="Gene3D" id="2.40.170.20">
    <property type="entry name" value="TonB-dependent receptor, beta-barrel domain"/>
    <property type="match status" value="1"/>
</dbReference>
<reference evidence="9 10" key="1">
    <citation type="submission" date="2018-05" db="EMBL/GenBank/DDBJ databases">
        <title>Marinilabilia rubrum sp. nov., isolated from saltern sediment.</title>
        <authorList>
            <person name="Zhang R."/>
        </authorList>
    </citation>
    <scope>NUCLEOTIDE SEQUENCE [LARGE SCALE GENOMIC DNA]</scope>
    <source>
        <strain evidence="9 10">WTE16</strain>
    </source>
</reference>
<dbReference type="EMBL" id="QEWP01000009">
    <property type="protein sequence ID" value="PWD99042.1"/>
    <property type="molecule type" value="Genomic_DNA"/>
</dbReference>
<evidence type="ECO:0000259" key="8">
    <source>
        <dbReference type="Pfam" id="PF07715"/>
    </source>
</evidence>
<dbReference type="PROSITE" id="PS52016">
    <property type="entry name" value="TONB_DEPENDENT_REC_3"/>
    <property type="match status" value="1"/>
</dbReference>
<evidence type="ECO:0000256" key="3">
    <source>
        <dbReference type="ARBA" id="ARBA00022452"/>
    </source>
</evidence>
<sequence>MKRKKFLILDNRPGRWLLLSILALIGSISIQAQEITVSGTVIDDNGPVPGVSVLIEETSTGTITDSEGRYSIDASIGDVLRFSFIGMKTVNKTVNGSVIDVEMQSDFVALDEVIAIGYGSVRKKEITGAVARVRSEELEKTVSSDLGTALQGQVAGVNVTASSGAPGASSNIQIRGISSISGSNTPLFVVDGIPQEGDPRLSINEIESIDVLKDAASSAIYGTRGSAGVILITTKRGEKGELRVNASGSYGIRRITSGTPLLTAEEQTYVDIVFNRNVNNNHDEEIILSLVQNPYYFQNETNLGDLVYINNAPTQEYSVNVSGGSEDITYNVVGGYYKEDGVIRNSGFERFNARANTSYKKDKWSINAGLGISLEDISNEPSALIAQSVRYFPYQPQFDPDNDVQVESPGSGFSPEATALNWVMRSLKNEDDGKRDKLNGNINVTYEAIKGLKLSTRVGSNVTNLNRTVFRPVFENYDSQGQLLNNPNESSISEYSDRWQSWSWDSRISYSKRIRNHNIKALAAYTVESYTHKAFYGGRYGVTDNNIKVINGATVDPFIYSGNDYTNSLIGILGRIQYDFNSRYMLSASIRQDGSSRFSEENRWGVFPSVSAAWNVSEEPFWAGLSEIANSLKLRGSYGTTGNQNFSPYSYSSSITQGIAYAFGRSGSDVLVNGAAQTSYANALVKWETSVQANVGIDLTLFRNKVTFTADYYNTQKEDMLFPVQLPRSAGVGSGGNSRLTLNVGNMTNIGTELSLQYRDKIGQMDISIAGTFSKNENEITHMSGDSDFIFTSDGGLIGGDPNSKITVLAEGYEAGAFFINETDGVVDTEEKLAEYQTIKPDAQMGDLIYKDANGSGDITDADRVYAGSGLPDFETGLNMNFKYKGFDLNMMWYGSFGHEIMNGSKAAAYSFRRHKDLLYAWSEANPTSTIPAYRGDSKAHVNYAGFTDLWLEDGTFVRLKDITLGYTLPKSVNSRLGIGKMRVYVSAQNALTFTGYEGFDPEIGGDGVTSRGLDKGNYPVTAFYLVGLKLDF</sequence>
<dbReference type="InterPro" id="IPR036942">
    <property type="entry name" value="Beta-barrel_TonB_sf"/>
</dbReference>
<dbReference type="SUPFAM" id="SSF56935">
    <property type="entry name" value="Porins"/>
    <property type="match status" value="1"/>
</dbReference>
<dbReference type="SUPFAM" id="SSF49464">
    <property type="entry name" value="Carboxypeptidase regulatory domain-like"/>
    <property type="match status" value="1"/>
</dbReference>
<keyword evidence="4 7" id="KW-0812">Transmembrane</keyword>
<dbReference type="InterPro" id="IPR039426">
    <property type="entry name" value="TonB-dep_rcpt-like"/>
</dbReference>
<evidence type="ECO:0000256" key="6">
    <source>
        <dbReference type="ARBA" id="ARBA00023237"/>
    </source>
</evidence>
<evidence type="ECO:0000256" key="2">
    <source>
        <dbReference type="ARBA" id="ARBA00022448"/>
    </source>
</evidence>
<keyword evidence="5 7" id="KW-0472">Membrane</keyword>
<evidence type="ECO:0000313" key="9">
    <source>
        <dbReference type="EMBL" id="PWD99042.1"/>
    </source>
</evidence>
<dbReference type="RefSeq" id="WP_109264781.1">
    <property type="nucleotide sequence ID" value="NZ_QEWP01000009.1"/>
</dbReference>
<protein>
    <submittedName>
        <fullName evidence="9">TonB-dependent receptor</fullName>
    </submittedName>
</protein>